<dbReference type="Proteomes" id="UP000218083">
    <property type="component" value="Unassembled WGS sequence"/>
</dbReference>
<dbReference type="SUPFAM" id="SSF55945">
    <property type="entry name" value="TATA-box binding protein-like"/>
    <property type="match status" value="2"/>
</dbReference>
<dbReference type="PANTHER" id="PTHR10126">
    <property type="entry name" value="TATA-BOX BINDING PROTEIN"/>
    <property type="match status" value="1"/>
</dbReference>
<gene>
    <name evidence="5" type="ORF">CK500_10025</name>
</gene>
<evidence type="ECO:0000256" key="3">
    <source>
        <dbReference type="ARBA" id="ARBA00023125"/>
    </source>
</evidence>
<dbReference type="EMBL" id="NSKC01000005">
    <property type="protein sequence ID" value="PAU83137.1"/>
    <property type="molecule type" value="Genomic_DNA"/>
</dbReference>
<sequence length="182" mass="20119">MPPLKVVNAVGSGDLGVEIDLDRLTGDIGEPVARYDPDKYPGMYLRFEEDAPLITVYRTGKFIITGADSEDESYSLRERFLNLFSDMNVIEEPEDEWFSIQNYVCTAELGQNLNLNALAIGLGLEKTEYEPEQFPGLIHRPEGADGVVLLFATGKVVITGCRTLEAAEDILADLTETISELL</sequence>
<dbReference type="Pfam" id="PF00352">
    <property type="entry name" value="TBP"/>
    <property type="match status" value="2"/>
</dbReference>
<dbReference type="InterPro" id="IPR012295">
    <property type="entry name" value="TBP_dom_sf"/>
</dbReference>
<evidence type="ECO:0000313" key="5">
    <source>
        <dbReference type="EMBL" id="PAU83137.1"/>
    </source>
</evidence>
<protein>
    <submittedName>
        <fullName evidence="5">TATA-box-binding protein C</fullName>
    </submittedName>
</protein>
<name>A0A2A2FEP2_9EURY</name>
<comment type="caution">
    <text evidence="5">The sequence shown here is derived from an EMBL/GenBank/DDBJ whole genome shotgun (WGS) entry which is preliminary data.</text>
</comment>
<comment type="similarity">
    <text evidence="1">Belongs to the TBP family.</text>
</comment>
<evidence type="ECO:0000256" key="1">
    <source>
        <dbReference type="ARBA" id="ARBA00005560"/>
    </source>
</evidence>
<dbReference type="OrthoDB" id="350539at2157"/>
<evidence type="ECO:0000313" key="6">
    <source>
        <dbReference type="Proteomes" id="UP000218083"/>
    </source>
</evidence>
<dbReference type="NCBIfam" id="NF001593">
    <property type="entry name" value="PRK00394.1-2"/>
    <property type="match status" value="1"/>
</dbReference>
<organism evidence="5 6">
    <name type="scientific">Halorubrum salipaludis</name>
    <dbReference type="NCBI Taxonomy" id="2032630"/>
    <lineage>
        <taxon>Archaea</taxon>
        <taxon>Methanobacteriati</taxon>
        <taxon>Methanobacteriota</taxon>
        <taxon>Stenosarchaea group</taxon>
        <taxon>Halobacteria</taxon>
        <taxon>Halobacteriales</taxon>
        <taxon>Haloferacaceae</taxon>
        <taxon>Halorubrum</taxon>
    </lineage>
</organism>
<dbReference type="InterPro" id="IPR000814">
    <property type="entry name" value="TBP"/>
</dbReference>
<reference evidence="5 6" key="1">
    <citation type="submission" date="2017-08" db="EMBL/GenBank/DDBJ databases">
        <title>The strain WRN001 was isolated from Binhai saline alkaline soil, Tianjin, China.</title>
        <authorList>
            <person name="Liu D."/>
            <person name="Zhang G."/>
        </authorList>
    </citation>
    <scope>NUCLEOTIDE SEQUENCE [LARGE SCALE GENOMIC DNA]</scope>
    <source>
        <strain evidence="5 6">WN019</strain>
    </source>
</reference>
<dbReference type="PRINTS" id="PR00686">
    <property type="entry name" value="TIFACTORIID"/>
</dbReference>
<evidence type="ECO:0000256" key="2">
    <source>
        <dbReference type="ARBA" id="ARBA00022737"/>
    </source>
</evidence>
<accession>A0A2A2FEP2</accession>
<dbReference type="GO" id="GO:0006352">
    <property type="term" value="P:DNA-templated transcription initiation"/>
    <property type="evidence" value="ECO:0007669"/>
    <property type="project" value="InterPro"/>
</dbReference>
<proteinExistence type="inferred from homology"/>
<dbReference type="RefSeq" id="WP_095637105.1">
    <property type="nucleotide sequence ID" value="NZ_NSKC01000005.1"/>
</dbReference>
<dbReference type="AlphaFoldDB" id="A0A2A2FEP2"/>
<keyword evidence="6" id="KW-1185">Reference proteome</keyword>
<keyword evidence="2" id="KW-0677">Repeat</keyword>
<evidence type="ECO:0000256" key="4">
    <source>
        <dbReference type="ARBA" id="ARBA00023163"/>
    </source>
</evidence>
<keyword evidence="3" id="KW-0238">DNA-binding</keyword>
<dbReference type="Gene3D" id="3.30.310.10">
    <property type="entry name" value="TATA-Binding Protein"/>
    <property type="match status" value="2"/>
</dbReference>
<dbReference type="GO" id="GO:0003677">
    <property type="term" value="F:DNA binding"/>
    <property type="evidence" value="ECO:0007669"/>
    <property type="project" value="UniProtKB-KW"/>
</dbReference>
<keyword evidence="4" id="KW-0804">Transcription</keyword>